<evidence type="ECO:0000259" key="1">
    <source>
        <dbReference type="Pfam" id="PF16363"/>
    </source>
</evidence>
<dbReference type="SUPFAM" id="SSF51735">
    <property type="entry name" value="NAD(P)-binding Rossmann-fold domains"/>
    <property type="match status" value="1"/>
</dbReference>
<feature type="domain" description="NAD(P)-binding" evidence="1">
    <location>
        <begin position="6"/>
        <end position="310"/>
    </location>
</feature>
<evidence type="ECO:0000313" key="3">
    <source>
        <dbReference type="Proteomes" id="UP000434052"/>
    </source>
</evidence>
<dbReference type="Gene3D" id="3.40.50.720">
    <property type="entry name" value="NAD(P)-binding Rossmann-like Domain"/>
    <property type="match status" value="1"/>
</dbReference>
<dbReference type="InterPro" id="IPR036291">
    <property type="entry name" value="NAD(P)-bd_dom_sf"/>
</dbReference>
<name>A0A6P1ZH19_9BACT</name>
<gene>
    <name evidence="2" type="ORF">DQK91_07700</name>
</gene>
<dbReference type="AlphaFoldDB" id="A0A6P1ZH19"/>
<dbReference type="Proteomes" id="UP000434052">
    <property type="component" value="Unassembled WGS sequence"/>
</dbReference>
<evidence type="ECO:0000313" key="2">
    <source>
        <dbReference type="EMBL" id="TVM34450.1"/>
    </source>
</evidence>
<sequence length="332" mass="37281">MQDTILVLGSNSFSGSHFVATALRKGHRVLGVSRSPEPHPVFLPYRTDPDLDLSRFQFAQYDVNNDLDAIIELVHAEKPAYFVNFASQSMVAESWEHPEHWFRTNTLSQVLLHDKLRRYDFLKKYVHVSTPEVYGSTEGNITEAAPYNPSTPYAVSRAAADMSLMSFFKAYDFPVVFTRAANVFGPGQQLYRIVPRAALLFLTGGVLPLHGGGRSVRSFIYIGDVADATLEIARRGAPGNAYHLSTDRYISIRDLVHLVADMTGVDFDTHVRITGDRLGKDAAYTLDCTKVRQELGWTATTSLEDGIRRTIDWVRENLDCLQQQPQAYVHKP</sequence>
<protein>
    <submittedName>
        <fullName evidence="2">dTDP-glucose 4,6-dehydratase</fullName>
    </submittedName>
</protein>
<proteinExistence type="predicted"/>
<accession>A0A6P1ZH19</accession>
<dbReference type="RefSeq" id="WP_144234843.1">
    <property type="nucleotide sequence ID" value="NZ_QMIF01000004.1"/>
</dbReference>
<dbReference type="InterPro" id="IPR016040">
    <property type="entry name" value="NAD(P)-bd_dom"/>
</dbReference>
<dbReference type="Pfam" id="PF16363">
    <property type="entry name" value="GDP_Man_Dehyd"/>
    <property type="match status" value="1"/>
</dbReference>
<dbReference type="PANTHER" id="PTHR43000">
    <property type="entry name" value="DTDP-D-GLUCOSE 4,6-DEHYDRATASE-RELATED"/>
    <property type="match status" value="1"/>
</dbReference>
<dbReference type="EMBL" id="QMIF01000004">
    <property type="protein sequence ID" value="TVM34450.1"/>
    <property type="molecule type" value="Genomic_DNA"/>
</dbReference>
<organism evidence="2 3">
    <name type="scientific">Oceanidesulfovibrio marinus</name>
    <dbReference type="NCBI Taxonomy" id="370038"/>
    <lineage>
        <taxon>Bacteria</taxon>
        <taxon>Pseudomonadati</taxon>
        <taxon>Thermodesulfobacteriota</taxon>
        <taxon>Desulfovibrionia</taxon>
        <taxon>Desulfovibrionales</taxon>
        <taxon>Desulfovibrionaceae</taxon>
        <taxon>Oceanidesulfovibrio</taxon>
    </lineage>
</organism>
<dbReference type="OrthoDB" id="9804595at2"/>
<reference evidence="2 3" key="1">
    <citation type="submission" date="2018-06" db="EMBL/GenBank/DDBJ databases">
        <title>Complete genome of Desulfovibrio marinus P48SEP.</title>
        <authorList>
            <person name="Crispim J.S."/>
            <person name="Vidigal P.M.P."/>
            <person name="Silva L.C.F."/>
            <person name="Araujo L.C."/>
            <person name="Laguardia C.N."/>
            <person name="Dias R.S."/>
            <person name="Sousa M.P."/>
            <person name="Paula S.O."/>
            <person name="Silva C."/>
        </authorList>
    </citation>
    <scope>NUCLEOTIDE SEQUENCE [LARGE SCALE GENOMIC DNA]</scope>
    <source>
        <strain evidence="2 3">P48SEP</strain>
    </source>
</reference>
<comment type="caution">
    <text evidence="2">The sequence shown here is derived from an EMBL/GenBank/DDBJ whole genome shotgun (WGS) entry which is preliminary data.</text>
</comment>